<accession>A0A4Z0C2F7</accession>
<reference evidence="2 3" key="1">
    <citation type="submission" date="2019-03" db="EMBL/GenBank/DDBJ databases">
        <title>Ramlibacter henchirensis DSM 14656, whole genome shotgun sequence.</title>
        <authorList>
            <person name="Zhang X."/>
            <person name="Feng G."/>
            <person name="Zhu H."/>
        </authorList>
    </citation>
    <scope>NUCLEOTIDE SEQUENCE [LARGE SCALE GENOMIC DNA]</scope>
    <source>
        <strain evidence="2 3">DSM 14656</strain>
    </source>
</reference>
<dbReference type="RefSeq" id="WP_135261213.1">
    <property type="nucleotide sequence ID" value="NZ_SMLM01000001.1"/>
</dbReference>
<name>A0A4Z0C2F7_9BURK</name>
<proteinExistence type="predicted"/>
<dbReference type="Proteomes" id="UP000298180">
    <property type="component" value="Unassembled WGS sequence"/>
</dbReference>
<organism evidence="2 3">
    <name type="scientific">Ramlibacter henchirensis</name>
    <dbReference type="NCBI Taxonomy" id="204072"/>
    <lineage>
        <taxon>Bacteria</taxon>
        <taxon>Pseudomonadati</taxon>
        <taxon>Pseudomonadota</taxon>
        <taxon>Betaproteobacteria</taxon>
        <taxon>Burkholderiales</taxon>
        <taxon>Comamonadaceae</taxon>
        <taxon>Ramlibacter</taxon>
    </lineage>
</organism>
<gene>
    <name evidence="2" type="ORF">EZ313_00155</name>
</gene>
<keyword evidence="3" id="KW-1185">Reference proteome</keyword>
<keyword evidence="1" id="KW-0472">Membrane</keyword>
<dbReference type="EMBL" id="SMLM01000001">
    <property type="protein sequence ID" value="TFZ05132.1"/>
    <property type="molecule type" value="Genomic_DNA"/>
</dbReference>
<comment type="caution">
    <text evidence="2">The sequence shown here is derived from an EMBL/GenBank/DDBJ whole genome shotgun (WGS) entry which is preliminary data.</text>
</comment>
<evidence type="ECO:0000313" key="2">
    <source>
        <dbReference type="EMBL" id="TFZ05132.1"/>
    </source>
</evidence>
<evidence type="ECO:0000256" key="1">
    <source>
        <dbReference type="SAM" id="Phobius"/>
    </source>
</evidence>
<protein>
    <submittedName>
        <fullName evidence="2">Uncharacterized protein</fullName>
    </submittedName>
</protein>
<feature type="transmembrane region" description="Helical" evidence="1">
    <location>
        <begin position="65"/>
        <end position="88"/>
    </location>
</feature>
<keyword evidence="1" id="KW-0812">Transmembrane</keyword>
<dbReference type="OrthoDB" id="8912568at2"/>
<evidence type="ECO:0000313" key="3">
    <source>
        <dbReference type="Proteomes" id="UP000298180"/>
    </source>
</evidence>
<keyword evidence="1" id="KW-1133">Transmembrane helix</keyword>
<feature type="transmembrane region" description="Helical" evidence="1">
    <location>
        <begin position="21"/>
        <end position="39"/>
    </location>
</feature>
<dbReference type="AlphaFoldDB" id="A0A4Z0C2F7"/>
<sequence>MLDIASLVALQAARRRVQAGLWSFFAGAVALLLGVLANMDAKGSAADLADRFPHWPTWVVPESPAGYTAAALLVCWGVWALGSGLRLAREGAGRA</sequence>